<evidence type="ECO:0000313" key="5">
    <source>
        <dbReference type="EMBL" id="OAJ43645.1"/>
    </source>
</evidence>
<reference evidence="5 6" key="1">
    <citation type="submission" date="2006-10" db="EMBL/GenBank/DDBJ databases">
        <title>The Genome Sequence of Batrachochytrium dendrobatidis JEL423.</title>
        <authorList>
            <consortium name="The Broad Institute Genome Sequencing Platform"/>
            <person name="Birren B."/>
            <person name="Lander E."/>
            <person name="Galagan J."/>
            <person name="Cuomo C."/>
            <person name="Devon K."/>
            <person name="Jaffe D."/>
            <person name="Butler J."/>
            <person name="Alvarez P."/>
            <person name="Gnerre S."/>
            <person name="Grabherr M."/>
            <person name="Kleber M."/>
            <person name="Mauceli E."/>
            <person name="Brockman W."/>
            <person name="Young S."/>
            <person name="LaButti K."/>
            <person name="Sykes S."/>
            <person name="DeCaprio D."/>
            <person name="Crawford M."/>
            <person name="Koehrsen M."/>
            <person name="Engels R."/>
            <person name="Montgomery P."/>
            <person name="Pearson M."/>
            <person name="Howarth C."/>
            <person name="Larson L."/>
            <person name="White J."/>
            <person name="O'Leary S."/>
            <person name="Kodira C."/>
            <person name="Zeng Q."/>
            <person name="Yandava C."/>
            <person name="Alvarado L."/>
            <person name="Longcore J."/>
            <person name="James T."/>
        </authorList>
    </citation>
    <scope>NUCLEOTIDE SEQUENCE [LARGE SCALE GENOMIC DNA]</scope>
    <source>
        <strain evidence="5 6">JEL423</strain>
    </source>
</reference>
<protein>
    <recommendedName>
        <fullName evidence="4">CBS domain-containing protein</fullName>
    </recommendedName>
</protein>
<dbReference type="STRING" id="403673.A0A177WVJ1"/>
<dbReference type="Pfam" id="PF00571">
    <property type="entry name" value="CBS"/>
    <property type="match status" value="4"/>
</dbReference>
<evidence type="ECO:0000256" key="1">
    <source>
        <dbReference type="ARBA" id="ARBA00022737"/>
    </source>
</evidence>
<keyword evidence="1" id="KW-0677">Repeat</keyword>
<gene>
    <name evidence="5" type="ORF">BDEG_26987</name>
</gene>
<evidence type="ECO:0000259" key="4">
    <source>
        <dbReference type="PROSITE" id="PS51371"/>
    </source>
</evidence>
<dbReference type="VEuPathDB" id="FungiDB:BDEG_26987"/>
<keyword evidence="2 3" id="KW-0129">CBS domain</keyword>
<dbReference type="InterPro" id="IPR046342">
    <property type="entry name" value="CBS_dom_sf"/>
</dbReference>
<dbReference type="PANTHER" id="PTHR13780:SF36">
    <property type="entry name" value="CBS DOMAIN-CONTAINING PROTEIN"/>
    <property type="match status" value="1"/>
</dbReference>
<dbReference type="InterPro" id="IPR000644">
    <property type="entry name" value="CBS_dom"/>
</dbReference>
<dbReference type="PANTHER" id="PTHR13780">
    <property type="entry name" value="AMP-ACTIVATED PROTEIN KINASE, GAMMA REGULATORY SUBUNIT"/>
    <property type="match status" value="1"/>
</dbReference>
<evidence type="ECO:0000256" key="3">
    <source>
        <dbReference type="PROSITE-ProRule" id="PRU00703"/>
    </source>
</evidence>
<dbReference type="EMBL" id="DS022310">
    <property type="protein sequence ID" value="OAJ43645.1"/>
    <property type="molecule type" value="Genomic_DNA"/>
</dbReference>
<dbReference type="OrthoDB" id="449052at2759"/>
<feature type="domain" description="CBS" evidence="4">
    <location>
        <begin position="134"/>
        <end position="198"/>
    </location>
</feature>
<dbReference type="SUPFAM" id="SSF54631">
    <property type="entry name" value="CBS-domain pair"/>
    <property type="match status" value="2"/>
</dbReference>
<proteinExistence type="predicted"/>
<dbReference type="PROSITE" id="PS51371">
    <property type="entry name" value="CBS"/>
    <property type="match status" value="3"/>
</dbReference>
<reference evidence="5 6" key="2">
    <citation type="submission" date="2016-05" db="EMBL/GenBank/DDBJ databases">
        <title>Lineage-specific infection strategies underlie the spectrum of fungal disease in amphibians.</title>
        <authorList>
            <person name="Cuomo C.A."/>
            <person name="Farrer R.A."/>
            <person name="James T."/>
            <person name="Longcore J."/>
            <person name="Birren B."/>
        </authorList>
    </citation>
    <scope>NUCLEOTIDE SEQUENCE [LARGE SCALE GENOMIC DNA]</scope>
    <source>
        <strain evidence="5 6">JEL423</strain>
    </source>
</reference>
<feature type="domain" description="CBS" evidence="4">
    <location>
        <begin position="304"/>
        <end position="360"/>
    </location>
</feature>
<dbReference type="GO" id="GO:0042149">
    <property type="term" value="P:cellular response to glucose starvation"/>
    <property type="evidence" value="ECO:0007669"/>
    <property type="project" value="TreeGrafter"/>
</dbReference>
<dbReference type="InterPro" id="IPR050511">
    <property type="entry name" value="AMPK_gamma/SDS23_families"/>
</dbReference>
<name>A0A177WVJ1_BATDL</name>
<evidence type="ECO:0000256" key="2">
    <source>
        <dbReference type="ARBA" id="ARBA00023122"/>
    </source>
</evidence>
<dbReference type="SMART" id="SM00116">
    <property type="entry name" value="CBS"/>
    <property type="match status" value="4"/>
</dbReference>
<dbReference type="AlphaFoldDB" id="A0A177WVJ1"/>
<organism evidence="5 6">
    <name type="scientific">Batrachochytrium dendrobatidis (strain JEL423)</name>
    <dbReference type="NCBI Taxonomy" id="403673"/>
    <lineage>
        <taxon>Eukaryota</taxon>
        <taxon>Fungi</taxon>
        <taxon>Fungi incertae sedis</taxon>
        <taxon>Chytridiomycota</taxon>
        <taxon>Chytridiomycota incertae sedis</taxon>
        <taxon>Chytridiomycetes</taxon>
        <taxon>Rhizophydiales</taxon>
        <taxon>Rhizophydiales incertae sedis</taxon>
        <taxon>Batrachochytrium</taxon>
    </lineage>
</organism>
<accession>A0A177WVJ1</accession>
<sequence length="360" mass="39382">MATNEDSQTDSLRSLLGSITCKELMDRSKSMRSSNPTALNSPEHPICFDSELTVQEACSALAKHKISSAPIYGSQEGGFIGMLDYRDLVAYVLAVLHKIPHDVAYDAEMDTSDIVKRALTQGHANVPVKLLANMSLHNPLVVVDANSPVIDAIGEFVRAKVHRVVVLDKTTTGKPNFLGILSQSSINAFVALKFGKLSPDRLPNSVWSIGNKTIADLDLVQGEVISVLPEDTVVEALYRMHNARISSIAIITKTGDRDDMWGSISMTDIKDVLGRRRGWSQLLQPCKSFFTSIRNMQSLENSGRDSVPSFVVHPTTPVITAIEKMAATHTHRVWVVSADNRSQCVIGVLTLSNVMPLLLH</sequence>
<feature type="domain" description="CBS" evidence="4">
    <location>
        <begin position="40"/>
        <end position="103"/>
    </location>
</feature>
<dbReference type="Gene3D" id="3.10.580.10">
    <property type="entry name" value="CBS-domain"/>
    <property type="match status" value="2"/>
</dbReference>
<dbReference type="GO" id="GO:0004865">
    <property type="term" value="F:protein serine/threonine phosphatase inhibitor activity"/>
    <property type="evidence" value="ECO:0007669"/>
    <property type="project" value="TreeGrafter"/>
</dbReference>
<dbReference type="eggNOG" id="KOG1764">
    <property type="taxonomic scope" value="Eukaryota"/>
</dbReference>
<evidence type="ECO:0000313" key="6">
    <source>
        <dbReference type="Proteomes" id="UP000077115"/>
    </source>
</evidence>
<dbReference type="Proteomes" id="UP000077115">
    <property type="component" value="Unassembled WGS sequence"/>
</dbReference>